<evidence type="ECO:0000256" key="2">
    <source>
        <dbReference type="ARBA" id="ARBA00022448"/>
    </source>
</evidence>
<dbReference type="STRING" id="1817864.A2Z21_02615"/>
<dbReference type="EMBL" id="MFGX01000025">
    <property type="protein sequence ID" value="OGF56829.1"/>
    <property type="molecule type" value="Genomic_DNA"/>
</dbReference>
<reference evidence="4 5" key="1">
    <citation type="journal article" date="2016" name="Nat. Commun.">
        <title>Thousands of microbial genomes shed light on interconnected biogeochemical processes in an aquifer system.</title>
        <authorList>
            <person name="Anantharaman K."/>
            <person name="Brown C.T."/>
            <person name="Hug L.A."/>
            <person name="Sharon I."/>
            <person name="Castelle C.J."/>
            <person name="Probst A.J."/>
            <person name="Thomas B.C."/>
            <person name="Singh A."/>
            <person name="Wilkins M.J."/>
            <person name="Karaoz U."/>
            <person name="Brodie E.L."/>
            <person name="Williams K.H."/>
            <person name="Hubbard S.S."/>
            <person name="Banfield J.F."/>
        </authorList>
    </citation>
    <scope>NUCLEOTIDE SEQUENCE [LARGE SCALE GENOMIC DNA]</scope>
    <source>
        <strain evidence="5">RBG_16_55_9</strain>
    </source>
</reference>
<evidence type="ECO:0008006" key="6">
    <source>
        <dbReference type="Google" id="ProtNLM"/>
    </source>
</evidence>
<dbReference type="SUPFAM" id="SSF103486">
    <property type="entry name" value="V-type ATP synthase subunit C"/>
    <property type="match status" value="1"/>
</dbReference>
<dbReference type="InterPro" id="IPR050873">
    <property type="entry name" value="V-ATPase_V0D/AC39_subunit"/>
</dbReference>
<dbReference type="Pfam" id="PF01992">
    <property type="entry name" value="vATP-synt_AC39"/>
    <property type="match status" value="1"/>
</dbReference>
<evidence type="ECO:0000256" key="3">
    <source>
        <dbReference type="ARBA" id="ARBA00023065"/>
    </source>
</evidence>
<dbReference type="Gene3D" id="1.20.1690.10">
    <property type="entry name" value="V-type ATP synthase subunit C domain"/>
    <property type="match status" value="2"/>
</dbReference>
<dbReference type="InterPro" id="IPR044911">
    <property type="entry name" value="V-type_ATPase_csu/dsu_dom_3"/>
</dbReference>
<gene>
    <name evidence="4" type="ORF">A2Z21_02615</name>
</gene>
<keyword evidence="3" id="KW-0406">Ion transport</keyword>
<dbReference type="Proteomes" id="UP000179157">
    <property type="component" value="Unassembled WGS sequence"/>
</dbReference>
<proteinExistence type="inferred from homology"/>
<sequence length="360" mass="41821">MSYEYLNTRLRFMKMRLLTPQQFKSLIELRDLEEMIHALAETDYGPEIETSSLEYSGYALIENALVQHVQRVFSKLFRMAFDDARILMRVLLERFEVFNLKTILRGFHVEADPEETALSLFPTILYPTAFYGELLKRDGISAVIDYLLSVGNRYYKPLSATYAEYEASGKLAVLESAIDSFYFQGSRQTLQSLGDENAVLVRQLLCTETDIQNLEYAFRVVEAGVESEEKYRYILKGGERLDEEFVRDLLSSPDKPSFVRKLSGTYYQKRLGEIEETITANDFQERLEDLLYQENCRLDPGRLFDIHLASAYIWRVNVEVTNLRVIAMGHWRKAPWEEVDKRLIWVEGMMPERGAVRGAV</sequence>
<evidence type="ECO:0000313" key="5">
    <source>
        <dbReference type="Proteomes" id="UP000179157"/>
    </source>
</evidence>
<evidence type="ECO:0000313" key="4">
    <source>
        <dbReference type="EMBL" id="OGF56829.1"/>
    </source>
</evidence>
<comment type="caution">
    <text evidence="4">The sequence shown here is derived from an EMBL/GenBank/DDBJ whole genome shotgun (WGS) entry which is preliminary data.</text>
</comment>
<protein>
    <recommendedName>
        <fullName evidence="6">V-type ATP synthase subunit C</fullName>
    </recommendedName>
</protein>
<name>A0A1F5V077_FRAXR</name>
<dbReference type="PANTHER" id="PTHR38682:SF1">
    <property type="entry name" value="V-TYPE ATP SYNTHASE SUBUNIT C"/>
    <property type="match status" value="1"/>
</dbReference>
<evidence type="ECO:0000256" key="1">
    <source>
        <dbReference type="ARBA" id="ARBA00006709"/>
    </source>
</evidence>
<dbReference type="InterPro" id="IPR035067">
    <property type="entry name" value="V-type_ATPase_csu/dsu"/>
</dbReference>
<dbReference type="InterPro" id="IPR002843">
    <property type="entry name" value="ATPase_V0-cplx_csu/dsu"/>
</dbReference>
<organism evidence="4 5">
    <name type="scientific">Fraserbacteria sp. (strain RBG_16_55_9)</name>
    <dbReference type="NCBI Taxonomy" id="1817864"/>
    <lineage>
        <taxon>Bacteria</taxon>
        <taxon>Candidatus Fraseribacteriota</taxon>
    </lineage>
</organism>
<comment type="similarity">
    <text evidence="1">Belongs to the V-ATPase V0D/AC39 subunit family.</text>
</comment>
<accession>A0A1F5V077</accession>
<dbReference type="InterPro" id="IPR036079">
    <property type="entry name" value="ATPase_csu/dsu_sf"/>
</dbReference>
<dbReference type="AlphaFoldDB" id="A0A1F5V077"/>
<dbReference type="GO" id="GO:0046961">
    <property type="term" value="F:proton-transporting ATPase activity, rotational mechanism"/>
    <property type="evidence" value="ECO:0007669"/>
    <property type="project" value="InterPro"/>
</dbReference>
<dbReference type="PANTHER" id="PTHR38682">
    <property type="entry name" value="V-TYPE ATP SYNTHASE SUBUNIT C"/>
    <property type="match status" value="1"/>
</dbReference>
<dbReference type="Gene3D" id="1.10.132.50">
    <property type="entry name" value="ATP synthase (C/AC39) subunit, domain 3"/>
    <property type="match status" value="1"/>
</dbReference>
<keyword evidence="2" id="KW-0813">Transport</keyword>